<feature type="transmembrane region" description="Helical" evidence="2">
    <location>
        <begin position="153"/>
        <end position="175"/>
    </location>
</feature>
<sequence length="768" mass="85703">MDEWKLPTYSVARDPESATDDDETLLPGSEHDSEDGEKGEGEGSMLGSRKSIKSTVWTVLMTMATLAGRRILNNGFPYPFYYVLLIQLGSYTCVAFIVLLAKLKNFRSPKRKTEGEYTWLQTIFIGSRILLSSSIGAVSMLCAAQAILHFPNLPILAMLPILTYVSDSFLFRFAYALHLLPRGQSTSLRKVYCIALILVCAFCTLYDDYRLNVRGLVVLLAGFGFASLAKVFSKIGPKIEAKGPQGWETNLQVYLLAGIPPLVLAAYATMKYENIIAASATYQSWSLVYRAINLGPGVLLQIIFGSSMLSAYPFIAQEHVGGALEEVSDQAKDAAASTLQAGFWTFAIGVLGNEKNFITWAQVIPFTFIYIISVGPKHIGYYPPRIINLISRTIRRRPIPIHAEPWQFSIFLTTTTILFTFLVSTNTNLWVNTIAYQHNLKTWLGPDKLVLDTLYRPPQLRSFDVVIAHSAGDPIESITNLVNTYARHGSIQHLAPRVIIYTKDPSFNMTETNAETLRGGFEGELSIQTLRNTGGVTGSFLHHILYSWEFLPVQSLFLNTNTTVDAVLPLMFPRFENYFVSAGFPIPDALPKTGFLNLGEQETCWCGGCYDSLGWEDTFHLVPSMWSAARPDSKTCESVLLTYGNNFIASAARIRGTKRDVWQLLYDALANESKTNAWAHAPEKMPKKLKGEGGWELGEWKGEPRGRWAKGAIYGEEDSLERPYLGFTVERLWGVLLQCSNGEIAWNCPSLEREWRTGGRKEDCGCIE</sequence>
<keyword evidence="4" id="KW-1185">Reference proteome</keyword>
<dbReference type="AlphaFoldDB" id="A0A1L7XK24"/>
<gene>
    <name evidence="3" type="ORF">PAC_15263</name>
</gene>
<protein>
    <submittedName>
        <fullName evidence="3">Uncharacterized protein</fullName>
    </submittedName>
</protein>
<keyword evidence="2" id="KW-0472">Membrane</keyword>
<dbReference type="STRING" id="576137.A0A1L7XK24"/>
<name>A0A1L7XK24_9HELO</name>
<organism evidence="3 4">
    <name type="scientific">Phialocephala subalpina</name>
    <dbReference type="NCBI Taxonomy" id="576137"/>
    <lineage>
        <taxon>Eukaryota</taxon>
        <taxon>Fungi</taxon>
        <taxon>Dikarya</taxon>
        <taxon>Ascomycota</taxon>
        <taxon>Pezizomycotina</taxon>
        <taxon>Leotiomycetes</taxon>
        <taxon>Helotiales</taxon>
        <taxon>Mollisiaceae</taxon>
        <taxon>Phialocephala</taxon>
        <taxon>Phialocephala fortinii species complex</taxon>
    </lineage>
</organism>
<evidence type="ECO:0000313" key="4">
    <source>
        <dbReference type="Proteomes" id="UP000184330"/>
    </source>
</evidence>
<keyword evidence="2" id="KW-1133">Transmembrane helix</keyword>
<evidence type="ECO:0000256" key="1">
    <source>
        <dbReference type="SAM" id="MobiDB-lite"/>
    </source>
</evidence>
<dbReference type="PANTHER" id="PTHR37490:SF1">
    <property type="entry name" value="GLYCOSYLTRANSFERASE 2-LIKE DOMAIN-CONTAINING PROTEIN"/>
    <property type="match status" value="1"/>
</dbReference>
<evidence type="ECO:0000313" key="3">
    <source>
        <dbReference type="EMBL" id="CZR65363.1"/>
    </source>
</evidence>
<dbReference type="PANTHER" id="PTHR37490">
    <property type="entry name" value="EXPRESSED PROTEIN"/>
    <property type="match status" value="1"/>
</dbReference>
<proteinExistence type="predicted"/>
<evidence type="ECO:0000256" key="2">
    <source>
        <dbReference type="SAM" id="Phobius"/>
    </source>
</evidence>
<feature type="transmembrane region" description="Helical" evidence="2">
    <location>
        <begin position="253"/>
        <end position="270"/>
    </location>
</feature>
<feature type="transmembrane region" description="Helical" evidence="2">
    <location>
        <begin position="213"/>
        <end position="232"/>
    </location>
</feature>
<feature type="transmembrane region" description="Helical" evidence="2">
    <location>
        <begin position="122"/>
        <end position="147"/>
    </location>
</feature>
<dbReference type="OrthoDB" id="28755at2759"/>
<dbReference type="EMBL" id="FJOG01000030">
    <property type="protein sequence ID" value="CZR65363.1"/>
    <property type="molecule type" value="Genomic_DNA"/>
</dbReference>
<reference evidence="3 4" key="1">
    <citation type="submission" date="2016-03" db="EMBL/GenBank/DDBJ databases">
        <authorList>
            <person name="Ploux O."/>
        </authorList>
    </citation>
    <scope>NUCLEOTIDE SEQUENCE [LARGE SCALE GENOMIC DNA]</scope>
    <source>
        <strain evidence="3 4">UAMH 11012</strain>
    </source>
</reference>
<feature type="region of interest" description="Disordered" evidence="1">
    <location>
        <begin position="1"/>
        <end position="47"/>
    </location>
</feature>
<accession>A0A1L7XK24</accession>
<keyword evidence="2" id="KW-0812">Transmembrane</keyword>
<feature type="transmembrane region" description="Helical" evidence="2">
    <location>
        <begin position="78"/>
        <end position="101"/>
    </location>
</feature>
<dbReference type="Proteomes" id="UP000184330">
    <property type="component" value="Unassembled WGS sequence"/>
</dbReference>
<feature type="transmembrane region" description="Helical" evidence="2">
    <location>
        <begin position="187"/>
        <end position="207"/>
    </location>
</feature>